<feature type="transmembrane region" description="Helical" evidence="6">
    <location>
        <begin position="156"/>
        <end position="176"/>
    </location>
</feature>
<feature type="transmembrane region" description="Helical" evidence="6">
    <location>
        <begin position="118"/>
        <end position="144"/>
    </location>
</feature>
<sequence length="509" mass="56613">MRNQLFSNLTSVLVSLFFSMIIAFWMTPFIVSNLGPEAYGFIPLIQNIIQSFSILTVALSSMVGRFIAVAVKQGNYQDAQKYINTYFYSSILLSIILLIPIIIVGLNVDKLVNIPNYLVFDVMMSVFVGGILFILTFVGSLYATGPFCTNKLYINNGINSVNIIIRTIAVILLLTLLTPRIWYVNLASLISGVIAFIIGGYFFKKLMPLAKIHISLFDKQKLKELLSSGVWNSINHVGVILFLQIDLLVANLVVGPYETGRYAAILQIPLIIRTVSSGTASIFAPIIVSLYAKGNIIELKSYSNFSTKLNGLLFALPIGILICLGKEILQVWLGTEFINLYDLLLILIIPLVVGVAVIPLFHLPVALNKVRTPAIVTLILGVFNLILAFTLSKHFGMGLYGIALAGAIVLILKNVIFTPLYSAHITKQPLFSYFSGVIRPIMGVLIVIVFGLITRKIINVENWYTLGLNGVLILLLYVVFGYYFLINRSERKSITSLLFRRFYKRKTSN</sequence>
<dbReference type="CDD" id="cd12082">
    <property type="entry name" value="MATE_like"/>
    <property type="match status" value="1"/>
</dbReference>
<feature type="transmembrane region" description="Helical" evidence="6">
    <location>
        <begin position="430"/>
        <end position="454"/>
    </location>
</feature>
<organism evidence="7 8">
    <name type="scientific">Fredinandcohnia quinoae</name>
    <dbReference type="NCBI Taxonomy" id="2918902"/>
    <lineage>
        <taxon>Bacteria</taxon>
        <taxon>Bacillati</taxon>
        <taxon>Bacillota</taxon>
        <taxon>Bacilli</taxon>
        <taxon>Bacillales</taxon>
        <taxon>Bacillaceae</taxon>
        <taxon>Fredinandcohnia</taxon>
    </lineage>
</organism>
<evidence type="ECO:0000256" key="5">
    <source>
        <dbReference type="ARBA" id="ARBA00023136"/>
    </source>
</evidence>
<feature type="transmembrane region" description="Helical" evidence="6">
    <location>
        <begin position="466"/>
        <end position="486"/>
    </location>
</feature>
<dbReference type="EMBL" id="JAKTTI010000006">
    <property type="protein sequence ID" value="MCH1624884.1"/>
    <property type="molecule type" value="Genomic_DNA"/>
</dbReference>
<comment type="subcellular location">
    <subcellularLocation>
        <location evidence="1">Cell membrane</location>
        <topology evidence="1">Multi-pass membrane protein</topology>
    </subcellularLocation>
</comment>
<keyword evidence="3 6" id="KW-0812">Transmembrane</keyword>
<keyword evidence="2" id="KW-1003">Cell membrane</keyword>
<keyword evidence="4 6" id="KW-1133">Transmembrane helix</keyword>
<proteinExistence type="predicted"/>
<keyword evidence="8" id="KW-1185">Reference proteome</keyword>
<evidence type="ECO:0000256" key="4">
    <source>
        <dbReference type="ARBA" id="ARBA00022989"/>
    </source>
</evidence>
<feature type="transmembrane region" description="Helical" evidence="6">
    <location>
        <begin position="373"/>
        <end position="391"/>
    </location>
</feature>
<feature type="transmembrane region" description="Helical" evidence="6">
    <location>
        <begin position="12"/>
        <end position="31"/>
    </location>
</feature>
<evidence type="ECO:0000256" key="6">
    <source>
        <dbReference type="SAM" id="Phobius"/>
    </source>
</evidence>
<evidence type="ECO:0000313" key="7">
    <source>
        <dbReference type="EMBL" id="MCH1624884.1"/>
    </source>
</evidence>
<feature type="transmembrane region" description="Helical" evidence="6">
    <location>
        <begin position="338"/>
        <end position="361"/>
    </location>
</feature>
<dbReference type="InterPro" id="IPR002797">
    <property type="entry name" value="Polysacc_synth"/>
</dbReference>
<dbReference type="GO" id="GO:0005886">
    <property type="term" value="C:plasma membrane"/>
    <property type="evidence" value="ECO:0007669"/>
    <property type="project" value="UniProtKB-SubCell"/>
</dbReference>
<evidence type="ECO:0000256" key="2">
    <source>
        <dbReference type="ARBA" id="ARBA00022475"/>
    </source>
</evidence>
<feature type="transmembrane region" description="Helical" evidence="6">
    <location>
        <begin position="51"/>
        <end position="71"/>
    </location>
</feature>
<accession>A0AAW5DZX6</accession>
<protein>
    <submittedName>
        <fullName evidence="7">MATE family efflux transporter</fullName>
    </submittedName>
</protein>
<feature type="transmembrane region" description="Helical" evidence="6">
    <location>
        <begin position="265"/>
        <end position="291"/>
    </location>
</feature>
<feature type="transmembrane region" description="Helical" evidence="6">
    <location>
        <begin position="224"/>
        <end position="245"/>
    </location>
</feature>
<keyword evidence="5 6" id="KW-0472">Membrane</keyword>
<feature type="transmembrane region" description="Helical" evidence="6">
    <location>
        <begin position="312"/>
        <end position="332"/>
    </location>
</feature>
<name>A0AAW5DZX6_9BACI</name>
<reference evidence="7" key="1">
    <citation type="submission" date="2022-02" db="EMBL/GenBank/DDBJ databases">
        <title>Fredinandcohnia quinoae sp. nov. isolated from Chenopodium quinoa seeds.</title>
        <authorList>
            <person name="Saati-Santamaria Z."/>
            <person name="Flores-Felix J.D."/>
            <person name="Igual J.M."/>
            <person name="Velazquez E."/>
            <person name="Garcia-Fraile P."/>
            <person name="Martinez-Molina E."/>
        </authorList>
    </citation>
    <scope>NUCLEOTIDE SEQUENCE</scope>
    <source>
        <strain evidence="7">SECRCQ15</strain>
    </source>
</reference>
<gene>
    <name evidence="7" type="ORF">MJG50_06060</name>
</gene>
<feature type="transmembrane region" description="Helical" evidence="6">
    <location>
        <begin position="83"/>
        <end position="106"/>
    </location>
</feature>
<evidence type="ECO:0000313" key="8">
    <source>
        <dbReference type="Proteomes" id="UP001431131"/>
    </source>
</evidence>
<feature type="transmembrane region" description="Helical" evidence="6">
    <location>
        <begin position="397"/>
        <end position="418"/>
    </location>
</feature>
<dbReference type="Proteomes" id="UP001431131">
    <property type="component" value="Unassembled WGS sequence"/>
</dbReference>
<dbReference type="InterPro" id="IPR050833">
    <property type="entry name" value="Poly_Biosynth_Transport"/>
</dbReference>
<dbReference type="Pfam" id="PF01943">
    <property type="entry name" value="Polysacc_synt"/>
    <property type="match status" value="1"/>
</dbReference>
<comment type="caution">
    <text evidence="7">The sequence shown here is derived from an EMBL/GenBank/DDBJ whole genome shotgun (WGS) entry which is preliminary data.</text>
</comment>
<dbReference type="RefSeq" id="WP_240253672.1">
    <property type="nucleotide sequence ID" value="NZ_JAKTTI010000006.1"/>
</dbReference>
<dbReference type="PANTHER" id="PTHR30250:SF26">
    <property type="entry name" value="PSMA PROTEIN"/>
    <property type="match status" value="1"/>
</dbReference>
<evidence type="ECO:0000256" key="3">
    <source>
        <dbReference type="ARBA" id="ARBA00022692"/>
    </source>
</evidence>
<feature type="transmembrane region" description="Helical" evidence="6">
    <location>
        <begin position="182"/>
        <end position="203"/>
    </location>
</feature>
<evidence type="ECO:0000256" key="1">
    <source>
        <dbReference type="ARBA" id="ARBA00004651"/>
    </source>
</evidence>
<dbReference type="PANTHER" id="PTHR30250">
    <property type="entry name" value="PST FAMILY PREDICTED COLANIC ACID TRANSPORTER"/>
    <property type="match status" value="1"/>
</dbReference>
<dbReference type="AlphaFoldDB" id="A0AAW5DZX6"/>